<gene>
    <name evidence="2" type="ORF">PHMEG_0008145</name>
</gene>
<accession>A0A225WL61</accession>
<dbReference type="Proteomes" id="UP000198211">
    <property type="component" value="Unassembled WGS sequence"/>
</dbReference>
<organism evidence="2 3">
    <name type="scientific">Phytophthora megakarya</name>
    <dbReference type="NCBI Taxonomy" id="4795"/>
    <lineage>
        <taxon>Eukaryota</taxon>
        <taxon>Sar</taxon>
        <taxon>Stramenopiles</taxon>
        <taxon>Oomycota</taxon>
        <taxon>Peronosporomycetes</taxon>
        <taxon>Peronosporales</taxon>
        <taxon>Peronosporaceae</taxon>
        <taxon>Phytophthora</taxon>
    </lineage>
</organism>
<feature type="compositionally biased region" description="Low complexity" evidence="1">
    <location>
        <begin position="326"/>
        <end position="339"/>
    </location>
</feature>
<dbReference type="OrthoDB" id="127590at2759"/>
<name>A0A225WL61_9STRA</name>
<feature type="region of interest" description="Disordered" evidence="1">
    <location>
        <begin position="305"/>
        <end position="426"/>
    </location>
</feature>
<dbReference type="AlphaFoldDB" id="A0A225WL61"/>
<feature type="region of interest" description="Disordered" evidence="1">
    <location>
        <begin position="1"/>
        <end position="63"/>
    </location>
</feature>
<evidence type="ECO:0000313" key="3">
    <source>
        <dbReference type="Proteomes" id="UP000198211"/>
    </source>
</evidence>
<proteinExistence type="predicted"/>
<feature type="compositionally biased region" description="Polar residues" evidence="1">
    <location>
        <begin position="539"/>
        <end position="559"/>
    </location>
</feature>
<evidence type="ECO:0000313" key="2">
    <source>
        <dbReference type="EMBL" id="OWZ17859.1"/>
    </source>
</evidence>
<sequence length="559" mass="60631">MMPDPTVPRSFDHTPSSPMLRQNNPLRPKALAQTQSHLRSYSASTNTTRSTIGVTPRARRATSHVGATLRFRLGQDLRHVLGERSWRPAKAASTTLRTSQLGLRPQRVDRQLHTPNPFPERFQSLGDAAPLPSRYVDELSEPDVITNDLDAAQGCQLTAGASSRSHRPVTHRYLQRRDATITSSVYLQHKASDPLDTNRCEPPAVTTDDVAQRQSLRERFLTAQVTTPVQYLGYLRQLLNREPVPAKRTALMVLAEGDTTNAYEAQFQNWVERSRRLNSYDALRARFSETIETTIVGTTSPTLRGSLAATSHAPDNEPAVTATGQSLSSAHDLSSPHSSGPAGDSVARPRGAPTSGAPDHKRLRREGSPAGVAPRTPTRCASEGSLATLSGTGYGPGDGVAPSGVQLDSGARSAHRAGPEEDERPLDPRAASVDALHSLQTCVGSVKEHLHHIGRATHRLVVVLEEIEHRVDWLALQQRVSDLERHVPHLQGQLDMLVRMQYPVALPPAIMQLPVLPHAAAVQLPVLPHPAAQMLAASQHPSDSALAHQSSQEQGPGMG</sequence>
<comment type="caution">
    <text evidence="2">The sequence shown here is derived from an EMBL/GenBank/DDBJ whole genome shotgun (WGS) entry which is preliminary data.</text>
</comment>
<feature type="compositionally biased region" description="Polar residues" evidence="1">
    <location>
        <begin position="13"/>
        <end position="25"/>
    </location>
</feature>
<reference evidence="3" key="1">
    <citation type="submission" date="2017-03" db="EMBL/GenBank/DDBJ databases">
        <title>Phytopthora megakarya and P. palmivora, two closely related causual agents of cacao black pod achieved similar genome size and gene model numbers by different mechanisms.</title>
        <authorList>
            <person name="Ali S."/>
            <person name="Shao J."/>
            <person name="Larry D.J."/>
            <person name="Kronmiller B."/>
            <person name="Shen D."/>
            <person name="Strem M.D."/>
            <person name="Melnick R.L."/>
            <person name="Guiltinan M.J."/>
            <person name="Tyler B.M."/>
            <person name="Meinhardt L.W."/>
            <person name="Bailey B.A."/>
        </authorList>
    </citation>
    <scope>NUCLEOTIDE SEQUENCE [LARGE SCALE GENOMIC DNA]</scope>
    <source>
        <strain evidence="3">zdho120</strain>
    </source>
</reference>
<protein>
    <submittedName>
        <fullName evidence="2">Uncharacterized protein</fullName>
    </submittedName>
</protein>
<evidence type="ECO:0000256" key="1">
    <source>
        <dbReference type="SAM" id="MobiDB-lite"/>
    </source>
</evidence>
<keyword evidence="3" id="KW-1185">Reference proteome</keyword>
<feature type="region of interest" description="Disordered" evidence="1">
    <location>
        <begin position="535"/>
        <end position="559"/>
    </location>
</feature>
<feature type="compositionally biased region" description="Polar residues" evidence="1">
    <location>
        <begin position="32"/>
        <end position="53"/>
    </location>
</feature>
<dbReference type="EMBL" id="NBNE01000681">
    <property type="protein sequence ID" value="OWZ17859.1"/>
    <property type="molecule type" value="Genomic_DNA"/>
</dbReference>